<comment type="caution">
    <text evidence="17">The sequence shown here is derived from an EMBL/GenBank/DDBJ whole genome shotgun (WGS) entry which is preliminary data.</text>
</comment>
<keyword evidence="6 14" id="KW-0560">Oxidoreductase</keyword>
<dbReference type="EC" id="1.8.1.4" evidence="2 14"/>
<accession>A0A3M8B680</accession>
<keyword evidence="9 14" id="KW-0676">Redox-active center</keyword>
<gene>
    <name evidence="17" type="primary">lpdA</name>
    <name evidence="17" type="ORF">EDM57_05705</name>
</gene>
<protein>
    <recommendedName>
        <fullName evidence="3 14">Dihydrolipoyl dehydrogenase</fullName>
        <ecNumber evidence="2 14">1.8.1.4</ecNumber>
    </recommendedName>
</protein>
<keyword evidence="5 12" id="KW-0274">FAD</keyword>
<evidence type="ECO:0000256" key="2">
    <source>
        <dbReference type="ARBA" id="ARBA00012608"/>
    </source>
</evidence>
<evidence type="ECO:0000256" key="11">
    <source>
        <dbReference type="PIRSR" id="PIRSR000350-2"/>
    </source>
</evidence>
<dbReference type="NCBIfam" id="TIGR01350">
    <property type="entry name" value="lipoamide_DH"/>
    <property type="match status" value="1"/>
</dbReference>
<feature type="binding site" evidence="12">
    <location>
        <begin position="186"/>
        <end position="193"/>
    </location>
    <ligand>
        <name>NAD(+)</name>
        <dbReference type="ChEBI" id="CHEBI:57540"/>
    </ligand>
</feature>
<dbReference type="InterPro" id="IPR023753">
    <property type="entry name" value="FAD/NAD-binding_dom"/>
</dbReference>
<dbReference type="Pfam" id="PF07992">
    <property type="entry name" value="Pyr_redox_2"/>
    <property type="match status" value="1"/>
</dbReference>
<evidence type="ECO:0000256" key="10">
    <source>
        <dbReference type="ARBA" id="ARBA00049187"/>
    </source>
</evidence>
<evidence type="ECO:0000313" key="17">
    <source>
        <dbReference type="EMBL" id="RNB58971.1"/>
    </source>
</evidence>
<feature type="binding site" evidence="12">
    <location>
        <begin position="149"/>
        <end position="151"/>
    </location>
    <ligand>
        <name>FAD</name>
        <dbReference type="ChEBI" id="CHEBI:57692"/>
    </ligand>
</feature>
<keyword evidence="12" id="KW-0547">Nucleotide-binding</keyword>
<reference evidence="17 18" key="1">
    <citation type="submission" date="2018-10" db="EMBL/GenBank/DDBJ databases">
        <title>Phylogenomics of Brevibacillus.</title>
        <authorList>
            <person name="Dunlap C."/>
        </authorList>
    </citation>
    <scope>NUCLEOTIDE SEQUENCE [LARGE SCALE GENOMIC DNA]</scope>
    <source>
        <strain evidence="17 18">DSM 100115</strain>
    </source>
</reference>
<comment type="similarity">
    <text evidence="1 14">Belongs to the class-I pyridine nucleotide-disulfide oxidoreductase family.</text>
</comment>
<dbReference type="GO" id="GO:0004148">
    <property type="term" value="F:dihydrolipoyl dehydrogenase (NADH) activity"/>
    <property type="evidence" value="ECO:0007669"/>
    <property type="project" value="UniProtKB-EC"/>
</dbReference>
<dbReference type="Gene3D" id="3.50.50.60">
    <property type="entry name" value="FAD/NAD(P)-binding domain"/>
    <property type="match status" value="2"/>
</dbReference>
<evidence type="ECO:0000256" key="5">
    <source>
        <dbReference type="ARBA" id="ARBA00022827"/>
    </source>
</evidence>
<dbReference type="SUPFAM" id="SSF55424">
    <property type="entry name" value="FAD/NAD-linked reductases, dimerisation (C-terminal) domain"/>
    <property type="match status" value="1"/>
</dbReference>
<sequence>MVVGEIAIETDVVVIGGGPGGYAAAIRLGQLGQSVVLVEKEALGGVCLNRGCIPSKALIHAAGEYEKLAGLGKLGIRLPEGSAAFHMPDWQAWKTSVVTQLSQGVEQLCKANGVTVVKGSATFLSADRIGVETGGDFETYKFRQAIIATGSRPFAPKALAPDHERILDSTDVLNLHELPKSLAIIGGGYIGMELGMAFAKLGTSVTVVEAAPGILPQTAPHLTQEVRKQAKKLGMTIKTATKVEEISHNADQVELTVFSEPHGREQITVDKALVTIGRVPNTGDIGLGQAGVVIDEKGYIPVDAACRTNQPHIFAIGDVTPGPALAHRAAKQGIVAAEVIAGLPSSVDSPYVPYVIFTDPPIAGVGLTREEAEAQGYRVMASSFPYRANGKALAIDEREGFAEVIVEEETHLLLGMHVVGADAPNLIGEGVLALELAARVEDLALTIHPHPTLSEVWLEAAEAALGHAIHIVNKK</sequence>
<evidence type="ECO:0000259" key="16">
    <source>
        <dbReference type="Pfam" id="PF07992"/>
    </source>
</evidence>
<dbReference type="Proteomes" id="UP000268829">
    <property type="component" value="Unassembled WGS sequence"/>
</dbReference>
<dbReference type="OrthoDB" id="9800167at2"/>
<dbReference type="Pfam" id="PF02852">
    <property type="entry name" value="Pyr_redox_dim"/>
    <property type="match status" value="1"/>
</dbReference>
<dbReference type="InterPro" id="IPR036188">
    <property type="entry name" value="FAD/NAD-bd_sf"/>
</dbReference>
<dbReference type="PANTHER" id="PTHR22912:SF160">
    <property type="entry name" value="DIHYDROLIPOYL DEHYDROGENASE"/>
    <property type="match status" value="1"/>
</dbReference>
<name>A0A3M8B680_9BACL</name>
<evidence type="ECO:0000256" key="6">
    <source>
        <dbReference type="ARBA" id="ARBA00023002"/>
    </source>
</evidence>
<keyword evidence="8" id="KW-1015">Disulfide bond</keyword>
<keyword evidence="7 12" id="KW-0520">NAD</keyword>
<organism evidence="17 18">
    <name type="scientific">Brevibacillus gelatini</name>
    <dbReference type="NCBI Taxonomy" id="1655277"/>
    <lineage>
        <taxon>Bacteria</taxon>
        <taxon>Bacillati</taxon>
        <taxon>Bacillota</taxon>
        <taxon>Bacilli</taxon>
        <taxon>Bacillales</taxon>
        <taxon>Paenibacillaceae</taxon>
        <taxon>Brevibacillus</taxon>
    </lineage>
</organism>
<feature type="domain" description="Pyridine nucleotide-disulphide oxidoreductase dimerisation" evidence="15">
    <location>
        <begin position="352"/>
        <end position="460"/>
    </location>
</feature>
<evidence type="ECO:0000313" key="18">
    <source>
        <dbReference type="Proteomes" id="UP000268829"/>
    </source>
</evidence>
<dbReference type="Gene3D" id="3.30.390.30">
    <property type="match status" value="1"/>
</dbReference>
<evidence type="ECO:0000256" key="12">
    <source>
        <dbReference type="PIRSR" id="PIRSR000350-3"/>
    </source>
</evidence>
<dbReference type="GO" id="GO:0050660">
    <property type="term" value="F:flavin adenine dinucleotide binding"/>
    <property type="evidence" value="ECO:0007669"/>
    <property type="project" value="InterPro"/>
</dbReference>
<keyword evidence="4 14" id="KW-0285">Flavoprotein</keyword>
<evidence type="ECO:0000256" key="13">
    <source>
        <dbReference type="PIRSR" id="PIRSR000350-4"/>
    </source>
</evidence>
<evidence type="ECO:0000256" key="3">
    <source>
        <dbReference type="ARBA" id="ARBA00016961"/>
    </source>
</evidence>
<feature type="disulfide bond" description="Redox-active" evidence="13">
    <location>
        <begin position="47"/>
        <end position="52"/>
    </location>
</feature>
<dbReference type="AlphaFoldDB" id="A0A3M8B680"/>
<dbReference type="InterPro" id="IPR012999">
    <property type="entry name" value="Pyr_OxRdtase_I_AS"/>
</dbReference>
<feature type="active site" description="Proton acceptor" evidence="11">
    <location>
        <position position="450"/>
    </location>
</feature>
<dbReference type="InterPro" id="IPR004099">
    <property type="entry name" value="Pyr_nucl-diS_OxRdtase_dimer"/>
</dbReference>
<feature type="binding site" evidence="12">
    <location>
        <position position="56"/>
    </location>
    <ligand>
        <name>FAD</name>
        <dbReference type="ChEBI" id="CHEBI:57692"/>
    </ligand>
</feature>
<comment type="catalytic activity">
    <reaction evidence="10 14">
        <text>N(6)-[(R)-dihydrolipoyl]-L-lysyl-[protein] + NAD(+) = N(6)-[(R)-lipoyl]-L-lysyl-[protein] + NADH + H(+)</text>
        <dbReference type="Rhea" id="RHEA:15045"/>
        <dbReference type="Rhea" id="RHEA-COMP:10474"/>
        <dbReference type="Rhea" id="RHEA-COMP:10475"/>
        <dbReference type="ChEBI" id="CHEBI:15378"/>
        <dbReference type="ChEBI" id="CHEBI:57540"/>
        <dbReference type="ChEBI" id="CHEBI:57945"/>
        <dbReference type="ChEBI" id="CHEBI:83099"/>
        <dbReference type="ChEBI" id="CHEBI:83100"/>
        <dbReference type="EC" id="1.8.1.4"/>
    </reaction>
</comment>
<dbReference type="PROSITE" id="PS00076">
    <property type="entry name" value="PYRIDINE_REDOX_1"/>
    <property type="match status" value="1"/>
</dbReference>
<keyword evidence="18" id="KW-1185">Reference proteome</keyword>
<evidence type="ECO:0000256" key="4">
    <source>
        <dbReference type="ARBA" id="ARBA00022630"/>
    </source>
</evidence>
<dbReference type="PIRSF" id="PIRSF000350">
    <property type="entry name" value="Mercury_reductase_MerA"/>
    <property type="match status" value="1"/>
</dbReference>
<feature type="domain" description="FAD/NAD(P)-binding" evidence="16">
    <location>
        <begin position="11"/>
        <end position="333"/>
    </location>
</feature>
<comment type="cofactor">
    <cofactor evidence="12 14">
        <name>FAD</name>
        <dbReference type="ChEBI" id="CHEBI:57692"/>
    </cofactor>
    <text evidence="12 14">Binds 1 FAD per subunit.</text>
</comment>
<dbReference type="GO" id="GO:0006103">
    <property type="term" value="P:2-oxoglutarate metabolic process"/>
    <property type="evidence" value="ECO:0007669"/>
    <property type="project" value="TreeGrafter"/>
</dbReference>
<dbReference type="RefSeq" id="WP_122903807.1">
    <property type="nucleotide sequence ID" value="NZ_RHHS01000015.1"/>
</dbReference>
<evidence type="ECO:0000256" key="8">
    <source>
        <dbReference type="ARBA" id="ARBA00023157"/>
    </source>
</evidence>
<evidence type="ECO:0000256" key="9">
    <source>
        <dbReference type="ARBA" id="ARBA00023284"/>
    </source>
</evidence>
<dbReference type="InterPro" id="IPR001100">
    <property type="entry name" value="Pyr_nuc-diS_OxRdtase"/>
</dbReference>
<dbReference type="PANTHER" id="PTHR22912">
    <property type="entry name" value="DISULFIDE OXIDOREDUCTASE"/>
    <property type="match status" value="1"/>
</dbReference>
<dbReference type="InterPro" id="IPR050151">
    <property type="entry name" value="Class-I_Pyr_Nuc-Dis_Oxidored"/>
</dbReference>
<feature type="binding site" evidence="12">
    <location>
        <position position="318"/>
    </location>
    <ligand>
        <name>FAD</name>
        <dbReference type="ChEBI" id="CHEBI:57692"/>
    </ligand>
</feature>
<evidence type="ECO:0000256" key="14">
    <source>
        <dbReference type="RuleBase" id="RU003692"/>
    </source>
</evidence>
<dbReference type="EMBL" id="RHHS01000015">
    <property type="protein sequence ID" value="RNB58971.1"/>
    <property type="molecule type" value="Genomic_DNA"/>
</dbReference>
<evidence type="ECO:0000256" key="1">
    <source>
        <dbReference type="ARBA" id="ARBA00007532"/>
    </source>
</evidence>
<evidence type="ECO:0000259" key="15">
    <source>
        <dbReference type="Pfam" id="PF02852"/>
    </source>
</evidence>
<dbReference type="PRINTS" id="PR00368">
    <property type="entry name" value="FADPNR"/>
</dbReference>
<feature type="binding site" evidence="12">
    <location>
        <position position="277"/>
    </location>
    <ligand>
        <name>NAD(+)</name>
        <dbReference type="ChEBI" id="CHEBI:57540"/>
    </ligand>
</feature>
<feature type="binding site" evidence="12">
    <location>
        <position position="209"/>
    </location>
    <ligand>
        <name>NAD(+)</name>
        <dbReference type="ChEBI" id="CHEBI:57540"/>
    </ligand>
</feature>
<dbReference type="InterPro" id="IPR016156">
    <property type="entry name" value="FAD/NAD-linked_Rdtase_dimer_sf"/>
</dbReference>
<evidence type="ECO:0000256" key="7">
    <source>
        <dbReference type="ARBA" id="ARBA00023027"/>
    </source>
</evidence>
<dbReference type="InterPro" id="IPR006258">
    <property type="entry name" value="Lipoamide_DH"/>
</dbReference>
<comment type="miscellaneous">
    <text evidence="14">The active site is a redox-active disulfide bond.</text>
</comment>
<dbReference type="FunFam" id="3.30.390.30:FF:000001">
    <property type="entry name" value="Dihydrolipoyl dehydrogenase"/>
    <property type="match status" value="1"/>
</dbReference>
<dbReference type="SUPFAM" id="SSF51905">
    <property type="entry name" value="FAD/NAD(P)-binding domain"/>
    <property type="match status" value="1"/>
</dbReference>
<dbReference type="PRINTS" id="PR00411">
    <property type="entry name" value="PNDRDTASEI"/>
</dbReference>
<proteinExistence type="inferred from homology"/>